<keyword evidence="11" id="KW-0175">Coiled coil</keyword>
<sequence length="976" mass="112215">MLTRYESPIQTLRYQTKINNHQGARDNSDQQILYQITMNDYKMTSRSNSIRYQNAPLIEEEQAGKMSYKWNSDKKTQQGSQTGQSQLQSLKKGSSLERLNELISNKQNTSNSRIPSSNTVINTLNCDSNNSNTARNENYVTDRQKSLKKIQKDLSSLFNKTQINNSASKQKLIVVGKVKTEIDNNSLEDAKYQRMHSENKQSNPNSLKSKYNALLDVIGKEKNQNLQSQINPAYKLDYETVRNYKSEKSDLRRQVEGMVDKIQRKLKEEENKIQYMQQQTFQKNTSTNFGNRYQQFLMQRINKDIRQTQASNNNSNNMGMSKAGTYDSQRREDFKIKENQGNNSNINGNVTAYGVTLKQKENMISKKTEQFFYNTNNQIINNPKQESSTCMETSVGLNLQNNNIQNSKALGNIQNVKTAQDINYSKEEVPNIFRVRKIKQNNLVETANRLNFAGTLEDLGDVAYLQDDPESIQQLDKFDENKFQRNNDEILRVGLDKRYSPKRVAMPINQNMKNNISGGLNNSNNNYNQKGFYTANPAALFNQTTNNFSNGIYINSNQNIVLNSSSQPNLTSSGALNSKHLQRTVNQMDQLERIVYKLRGQQQDMIRSSSNPNTRFQINKNKEINRVNSEKSLRQKELSRTNQTITEKDESKNSNMNDTSNPQNVLFRPFTTQNMNFAKFKNFKTPTITSSKEQSTTIDGIIGSSSSFKGTLNNLDRFEIGQVIGQGSYAVVRKAKDVLTDKIVAIKIYDKFRLIDPQKRNNVKREMHILQKLEHKNIIQLLMTVDTRTTVNLVMEYVSSLSLRHFLKSKPNHRLPESEAKTIFRQILNAVNYCHQNDVIHRDLKLENILISEETNEIKLIDFGFSIQAPNDKKLNMFCGTASYMSPELVQQQDYYGKPTDVWALGVLLFVLLQGRFPFKGKDDNELFKKICKNEYKISSDVSLGAQNLIKTIMKINPLERPTTKFILKDSWLNAP</sequence>
<dbReference type="SMART" id="SM00220">
    <property type="entry name" value="S_TKc"/>
    <property type="match status" value="1"/>
</dbReference>
<dbReference type="GO" id="GO:0004674">
    <property type="term" value="F:protein serine/threonine kinase activity"/>
    <property type="evidence" value="ECO:0007669"/>
    <property type="project" value="UniProtKB-KW"/>
</dbReference>
<evidence type="ECO:0000256" key="8">
    <source>
        <dbReference type="PIRSR" id="PIRSR630616-2"/>
    </source>
</evidence>
<dbReference type="GO" id="GO:0005524">
    <property type="term" value="F:ATP binding"/>
    <property type="evidence" value="ECO:0007669"/>
    <property type="project" value="UniProtKB-UniRule"/>
</dbReference>
<evidence type="ECO:0000256" key="1">
    <source>
        <dbReference type="ARBA" id="ARBA00011245"/>
    </source>
</evidence>
<keyword evidence="5 14" id="KW-0418">Kinase</keyword>
<dbReference type="InterPro" id="IPR008271">
    <property type="entry name" value="Ser/Thr_kinase_AS"/>
</dbReference>
<feature type="binding site" evidence="8">
    <location>
        <position position="862"/>
    </location>
    <ligand>
        <name>ATP</name>
        <dbReference type="ChEBI" id="CHEBI:30616"/>
    </ligand>
</feature>
<dbReference type="Gene3D" id="1.10.510.10">
    <property type="entry name" value="Transferase(Phosphotransferase) domain 1"/>
    <property type="match status" value="1"/>
</dbReference>
<accession>I7M1T3</accession>
<evidence type="ECO:0000256" key="5">
    <source>
        <dbReference type="ARBA" id="ARBA00022777"/>
    </source>
</evidence>
<dbReference type="Proteomes" id="UP000009168">
    <property type="component" value="Unassembled WGS sequence"/>
</dbReference>
<dbReference type="OrthoDB" id="4062651at2759"/>
<protein>
    <submittedName>
        <fullName evidence="14">Serine/Threonine kinase domain protein</fullName>
    </submittedName>
</protein>
<evidence type="ECO:0000259" key="13">
    <source>
        <dbReference type="PROSITE" id="PS50011"/>
    </source>
</evidence>
<gene>
    <name evidence="14" type="ORF">TTHERM_00438820</name>
</gene>
<evidence type="ECO:0000256" key="4">
    <source>
        <dbReference type="ARBA" id="ARBA00022741"/>
    </source>
</evidence>
<dbReference type="InterPro" id="IPR017441">
    <property type="entry name" value="Protein_kinase_ATP_BS"/>
</dbReference>
<dbReference type="InterPro" id="IPR030616">
    <property type="entry name" value="Aur-like"/>
</dbReference>
<dbReference type="EMBL" id="GG662663">
    <property type="protein sequence ID" value="EAR97534.2"/>
    <property type="molecule type" value="Genomic_DNA"/>
</dbReference>
<dbReference type="eggNOG" id="KOG0586">
    <property type="taxonomic scope" value="Eukaryota"/>
</dbReference>
<dbReference type="PROSITE" id="PS00107">
    <property type="entry name" value="PROTEIN_KINASE_ATP"/>
    <property type="match status" value="1"/>
</dbReference>
<feature type="compositionally biased region" description="Low complexity" evidence="12">
    <location>
        <begin position="77"/>
        <end position="92"/>
    </location>
</feature>
<evidence type="ECO:0000256" key="9">
    <source>
        <dbReference type="PIRSR" id="PIRSR630616-3"/>
    </source>
</evidence>
<keyword evidence="15" id="KW-1185">Reference proteome</keyword>
<evidence type="ECO:0000256" key="2">
    <source>
        <dbReference type="ARBA" id="ARBA00022527"/>
    </source>
</evidence>
<proteinExistence type="predicted"/>
<dbReference type="RefSeq" id="XP_001017779.2">
    <property type="nucleotide sequence ID" value="XM_001017779.2"/>
</dbReference>
<evidence type="ECO:0000313" key="14">
    <source>
        <dbReference type="EMBL" id="EAR97534.2"/>
    </source>
</evidence>
<dbReference type="InterPro" id="IPR000719">
    <property type="entry name" value="Prot_kinase_dom"/>
</dbReference>
<feature type="compositionally biased region" description="Basic and acidic residues" evidence="12">
    <location>
        <begin position="630"/>
        <end position="639"/>
    </location>
</feature>
<keyword evidence="6 8" id="KW-0067">ATP-binding</keyword>
<dbReference type="InParanoid" id="I7M1T3"/>
<feature type="cross-link" description="Glycyl lysine isopeptide (Lys-Gly) (interchain with G-Cter in SUMO2)" evidence="9">
    <location>
        <position position="845"/>
    </location>
</feature>
<comment type="subunit">
    <text evidence="1">Monomer.</text>
</comment>
<evidence type="ECO:0000256" key="6">
    <source>
        <dbReference type="ARBA" id="ARBA00022840"/>
    </source>
</evidence>
<reference evidence="15" key="1">
    <citation type="journal article" date="2006" name="PLoS Biol.">
        <title>Macronuclear genome sequence of the ciliate Tetrahymena thermophila, a model eukaryote.</title>
        <authorList>
            <person name="Eisen J.A."/>
            <person name="Coyne R.S."/>
            <person name="Wu M."/>
            <person name="Wu D."/>
            <person name="Thiagarajan M."/>
            <person name="Wortman J.R."/>
            <person name="Badger J.H."/>
            <person name="Ren Q."/>
            <person name="Amedeo P."/>
            <person name="Jones K.M."/>
            <person name="Tallon L.J."/>
            <person name="Delcher A.L."/>
            <person name="Salzberg S.L."/>
            <person name="Silva J.C."/>
            <person name="Haas B.J."/>
            <person name="Majoros W.H."/>
            <person name="Farzad M."/>
            <person name="Carlton J.M."/>
            <person name="Smith R.K. Jr."/>
            <person name="Garg J."/>
            <person name="Pearlman R.E."/>
            <person name="Karrer K.M."/>
            <person name="Sun L."/>
            <person name="Manning G."/>
            <person name="Elde N.C."/>
            <person name="Turkewitz A.P."/>
            <person name="Asai D.J."/>
            <person name="Wilkes D.E."/>
            <person name="Wang Y."/>
            <person name="Cai H."/>
            <person name="Collins K."/>
            <person name="Stewart B.A."/>
            <person name="Lee S.R."/>
            <person name="Wilamowska K."/>
            <person name="Weinberg Z."/>
            <person name="Ruzzo W.L."/>
            <person name="Wloga D."/>
            <person name="Gaertig J."/>
            <person name="Frankel J."/>
            <person name="Tsao C.-C."/>
            <person name="Gorovsky M.A."/>
            <person name="Keeling P.J."/>
            <person name="Waller R.F."/>
            <person name="Patron N.J."/>
            <person name="Cherry J.M."/>
            <person name="Stover N.A."/>
            <person name="Krieger C.J."/>
            <person name="del Toro C."/>
            <person name="Ryder H.F."/>
            <person name="Williamson S.C."/>
            <person name="Barbeau R.A."/>
            <person name="Hamilton E.P."/>
            <person name="Orias E."/>
        </authorList>
    </citation>
    <scope>NUCLEOTIDE SEQUENCE [LARGE SCALE GENOMIC DNA]</scope>
    <source>
        <strain evidence="15">SB210</strain>
    </source>
</reference>
<feature type="region of interest" description="Disordered" evidence="12">
    <location>
        <begin position="630"/>
        <end position="662"/>
    </location>
</feature>
<feature type="active site" description="Proton acceptor" evidence="7">
    <location>
        <position position="843"/>
    </location>
</feature>
<dbReference type="FunFam" id="3.30.200.20:FF:000042">
    <property type="entry name" value="Aurora kinase A"/>
    <property type="match status" value="1"/>
</dbReference>
<dbReference type="SUPFAM" id="SSF56112">
    <property type="entry name" value="Protein kinase-like (PK-like)"/>
    <property type="match status" value="1"/>
</dbReference>
<organism evidence="14 15">
    <name type="scientific">Tetrahymena thermophila (strain SB210)</name>
    <dbReference type="NCBI Taxonomy" id="312017"/>
    <lineage>
        <taxon>Eukaryota</taxon>
        <taxon>Sar</taxon>
        <taxon>Alveolata</taxon>
        <taxon>Ciliophora</taxon>
        <taxon>Intramacronucleata</taxon>
        <taxon>Oligohymenophorea</taxon>
        <taxon>Hymenostomatida</taxon>
        <taxon>Tetrahymenina</taxon>
        <taxon>Tetrahymenidae</taxon>
        <taxon>Tetrahymena</taxon>
    </lineage>
</organism>
<dbReference type="GeneID" id="7832486"/>
<evidence type="ECO:0000256" key="12">
    <source>
        <dbReference type="SAM" id="MobiDB-lite"/>
    </source>
</evidence>
<keyword evidence="3" id="KW-0808">Transferase</keyword>
<evidence type="ECO:0000256" key="11">
    <source>
        <dbReference type="SAM" id="Coils"/>
    </source>
</evidence>
<evidence type="ECO:0000313" key="15">
    <source>
        <dbReference type="Proteomes" id="UP000009168"/>
    </source>
</evidence>
<feature type="domain" description="Protein kinase" evidence="13">
    <location>
        <begin position="718"/>
        <end position="973"/>
    </location>
</feature>
<dbReference type="PANTHER" id="PTHR24350">
    <property type="entry name" value="SERINE/THREONINE-PROTEIN KINASE IAL-RELATED"/>
    <property type="match status" value="1"/>
</dbReference>
<feature type="binding site" evidence="8 10">
    <location>
        <position position="747"/>
    </location>
    <ligand>
        <name>ATP</name>
        <dbReference type="ChEBI" id="CHEBI:30616"/>
    </ligand>
</feature>
<feature type="compositionally biased region" description="Polar residues" evidence="12">
    <location>
        <begin position="653"/>
        <end position="662"/>
    </location>
</feature>
<dbReference type="Pfam" id="PF00069">
    <property type="entry name" value="Pkinase"/>
    <property type="match status" value="1"/>
</dbReference>
<dbReference type="FunFam" id="1.10.510.10:FF:000571">
    <property type="entry name" value="Maternal embryonic leucine zipper kinase"/>
    <property type="match status" value="1"/>
</dbReference>
<feature type="binding site" evidence="8">
    <location>
        <begin position="847"/>
        <end position="848"/>
    </location>
    <ligand>
        <name>ATP</name>
        <dbReference type="ChEBI" id="CHEBI:30616"/>
    </ligand>
</feature>
<name>I7M1T3_TETTS</name>
<dbReference type="CDD" id="cd14003">
    <property type="entry name" value="STKc_AMPK-like"/>
    <property type="match status" value="1"/>
</dbReference>
<feature type="coiled-coil region" evidence="11">
    <location>
        <begin position="241"/>
        <end position="279"/>
    </location>
</feature>
<evidence type="ECO:0000256" key="3">
    <source>
        <dbReference type="ARBA" id="ARBA00022679"/>
    </source>
</evidence>
<dbReference type="PROSITE" id="PS50011">
    <property type="entry name" value="PROTEIN_KINASE_DOM"/>
    <property type="match status" value="1"/>
</dbReference>
<keyword evidence="2" id="KW-0723">Serine/threonine-protein kinase</keyword>
<dbReference type="PROSITE" id="PS00108">
    <property type="entry name" value="PROTEIN_KINASE_ST"/>
    <property type="match status" value="1"/>
</dbReference>
<dbReference type="AlphaFoldDB" id="I7M1T3"/>
<dbReference type="InterPro" id="IPR011009">
    <property type="entry name" value="Kinase-like_dom_sf"/>
</dbReference>
<feature type="region of interest" description="Disordered" evidence="12">
    <location>
        <begin position="71"/>
        <end position="92"/>
    </location>
</feature>
<dbReference type="KEGG" id="tet:TTHERM_00438820"/>
<evidence type="ECO:0000256" key="10">
    <source>
        <dbReference type="PROSITE-ProRule" id="PRU10141"/>
    </source>
</evidence>
<keyword evidence="4 8" id="KW-0547">Nucleotide-binding</keyword>
<evidence type="ECO:0000256" key="7">
    <source>
        <dbReference type="PIRSR" id="PIRSR630616-1"/>
    </source>
</evidence>